<feature type="compositionally biased region" description="Basic and acidic residues" evidence="1">
    <location>
        <begin position="78"/>
        <end position="98"/>
    </location>
</feature>
<proteinExistence type="predicted"/>
<feature type="region of interest" description="Disordered" evidence="1">
    <location>
        <begin position="78"/>
        <end position="99"/>
    </location>
</feature>
<feature type="transmembrane region" description="Helical" evidence="2">
    <location>
        <begin position="33"/>
        <end position="52"/>
    </location>
</feature>
<comment type="caution">
    <text evidence="3">The sequence shown here is derived from an EMBL/GenBank/DDBJ whole genome shotgun (WGS) entry which is preliminary data.</text>
</comment>
<organism evidence="3 4">
    <name type="scientific">Solirubrobacter phytolaccae</name>
    <dbReference type="NCBI Taxonomy" id="1404360"/>
    <lineage>
        <taxon>Bacteria</taxon>
        <taxon>Bacillati</taxon>
        <taxon>Actinomycetota</taxon>
        <taxon>Thermoleophilia</taxon>
        <taxon>Solirubrobacterales</taxon>
        <taxon>Solirubrobacteraceae</taxon>
        <taxon>Solirubrobacter</taxon>
    </lineage>
</organism>
<dbReference type="EMBL" id="JAPDDP010000014">
    <property type="protein sequence ID" value="MDA0180561.1"/>
    <property type="molecule type" value="Genomic_DNA"/>
</dbReference>
<evidence type="ECO:0000313" key="3">
    <source>
        <dbReference type="EMBL" id="MDA0180561.1"/>
    </source>
</evidence>
<name>A0A9X3S8P6_9ACTN</name>
<dbReference type="AlphaFoldDB" id="A0A9X3S8P6"/>
<keyword evidence="4" id="KW-1185">Reference proteome</keyword>
<keyword evidence="2" id="KW-0472">Membrane</keyword>
<evidence type="ECO:0000256" key="2">
    <source>
        <dbReference type="SAM" id="Phobius"/>
    </source>
</evidence>
<gene>
    <name evidence="3" type="ORF">OJ997_09675</name>
</gene>
<reference evidence="3" key="1">
    <citation type="submission" date="2022-10" db="EMBL/GenBank/DDBJ databases">
        <title>The WGS of Solirubrobacter phytolaccae KCTC 29190.</title>
        <authorList>
            <person name="Jiang Z."/>
        </authorList>
    </citation>
    <scope>NUCLEOTIDE SEQUENCE</scope>
    <source>
        <strain evidence="3">KCTC 29190</strain>
    </source>
</reference>
<evidence type="ECO:0000313" key="4">
    <source>
        <dbReference type="Proteomes" id="UP001147653"/>
    </source>
</evidence>
<dbReference type="RefSeq" id="WP_270024876.1">
    <property type="nucleotide sequence ID" value="NZ_JAPDDP010000014.1"/>
</dbReference>
<evidence type="ECO:0000256" key="1">
    <source>
        <dbReference type="SAM" id="MobiDB-lite"/>
    </source>
</evidence>
<protein>
    <submittedName>
        <fullName evidence="3">Uncharacterized protein</fullName>
    </submittedName>
</protein>
<keyword evidence="2" id="KW-0812">Transmembrane</keyword>
<sequence>MVGHALLVQAGALLVELGLSALRLGLALGDPGSLLGLAGVSFALFSFGSMLAGDAVTPALQLALALFDLRAATHPGQCERHYGDDEQGGDDNRDDRGRGHLGLPPFLGMGLMQGFPRCLIPNPGRPSTCSRIRRIQTARYPPQKW</sequence>
<keyword evidence="2" id="KW-1133">Transmembrane helix</keyword>
<dbReference type="Proteomes" id="UP001147653">
    <property type="component" value="Unassembled WGS sequence"/>
</dbReference>
<accession>A0A9X3S8P6</accession>